<keyword evidence="3" id="KW-1185">Reference proteome</keyword>
<reference evidence="2" key="1">
    <citation type="submission" date="2022-03" db="EMBL/GenBank/DDBJ databases">
        <authorList>
            <person name="Lindestad O."/>
        </authorList>
    </citation>
    <scope>NUCLEOTIDE SEQUENCE</scope>
</reference>
<dbReference type="AlphaFoldDB" id="A0A8S4SJE2"/>
<gene>
    <name evidence="2" type="primary">jg24000</name>
    <name evidence="2" type="ORF">PAEG_LOCUS27567</name>
</gene>
<name>A0A8S4SJE2_9NEOP</name>
<organism evidence="2 3">
    <name type="scientific">Pararge aegeria aegeria</name>
    <dbReference type="NCBI Taxonomy" id="348720"/>
    <lineage>
        <taxon>Eukaryota</taxon>
        <taxon>Metazoa</taxon>
        <taxon>Ecdysozoa</taxon>
        <taxon>Arthropoda</taxon>
        <taxon>Hexapoda</taxon>
        <taxon>Insecta</taxon>
        <taxon>Pterygota</taxon>
        <taxon>Neoptera</taxon>
        <taxon>Endopterygota</taxon>
        <taxon>Lepidoptera</taxon>
        <taxon>Glossata</taxon>
        <taxon>Ditrysia</taxon>
        <taxon>Papilionoidea</taxon>
        <taxon>Nymphalidae</taxon>
        <taxon>Satyrinae</taxon>
        <taxon>Satyrini</taxon>
        <taxon>Parargina</taxon>
        <taxon>Pararge</taxon>
    </lineage>
</organism>
<feature type="region of interest" description="Disordered" evidence="1">
    <location>
        <begin position="222"/>
        <end position="241"/>
    </location>
</feature>
<feature type="region of interest" description="Disordered" evidence="1">
    <location>
        <begin position="185"/>
        <end position="213"/>
    </location>
</feature>
<accession>A0A8S4SJE2</accession>
<dbReference type="EMBL" id="CAKXAJ010026510">
    <property type="protein sequence ID" value="CAH2269327.1"/>
    <property type="molecule type" value="Genomic_DNA"/>
</dbReference>
<evidence type="ECO:0000313" key="2">
    <source>
        <dbReference type="EMBL" id="CAH2269327.1"/>
    </source>
</evidence>
<proteinExistence type="predicted"/>
<protein>
    <submittedName>
        <fullName evidence="2">Jg24000 protein</fullName>
    </submittedName>
</protein>
<evidence type="ECO:0000313" key="3">
    <source>
        <dbReference type="Proteomes" id="UP000838756"/>
    </source>
</evidence>
<sequence length="275" mass="30171">MRGKKHLGYSVTNNKRKQLVLRLTSETISSWLLQFPDGLQSTSLSHKMRTSASQFDALVSFMERHGDLNKIADGPQGRVRAIQLWEDLCNLLNLDVAGDSKSIDKWKKVWSDFKNNTKRKSAKIQAAGGTSATKLALSDLESRVLRLTGTSGNSSMMGAQDSGVEYVVPTNDWPGQNTLLVEKNLSSKSSTSDDDVKLHNLDRNLPGGSGQSTPIAWEMSVDGGSPIASPGRTGRSPRPGRDFSLFCGRTVPEEPDYEVPQYTRVNIFAFGYESA</sequence>
<dbReference type="Proteomes" id="UP000838756">
    <property type="component" value="Unassembled WGS sequence"/>
</dbReference>
<comment type="caution">
    <text evidence="2">The sequence shown here is derived from an EMBL/GenBank/DDBJ whole genome shotgun (WGS) entry which is preliminary data.</text>
</comment>
<evidence type="ECO:0000256" key="1">
    <source>
        <dbReference type="SAM" id="MobiDB-lite"/>
    </source>
</evidence>
<dbReference type="OrthoDB" id="8053018at2759"/>